<name>A0A9I9ELJ1_CUCME</name>
<proteinExistence type="predicted"/>
<accession>A0A9I9ELJ1</accession>
<reference evidence="1" key="1">
    <citation type="submission" date="2023-03" db="UniProtKB">
        <authorList>
            <consortium name="EnsemblPlants"/>
        </authorList>
    </citation>
    <scope>IDENTIFICATION</scope>
</reference>
<organism evidence="1">
    <name type="scientific">Cucumis melo</name>
    <name type="common">Muskmelon</name>
    <dbReference type="NCBI Taxonomy" id="3656"/>
    <lineage>
        <taxon>Eukaryota</taxon>
        <taxon>Viridiplantae</taxon>
        <taxon>Streptophyta</taxon>
        <taxon>Embryophyta</taxon>
        <taxon>Tracheophyta</taxon>
        <taxon>Spermatophyta</taxon>
        <taxon>Magnoliopsida</taxon>
        <taxon>eudicotyledons</taxon>
        <taxon>Gunneridae</taxon>
        <taxon>Pentapetalae</taxon>
        <taxon>rosids</taxon>
        <taxon>fabids</taxon>
        <taxon>Cucurbitales</taxon>
        <taxon>Cucurbitaceae</taxon>
        <taxon>Benincaseae</taxon>
        <taxon>Cucumis</taxon>
    </lineage>
</organism>
<protein>
    <submittedName>
        <fullName evidence="1">Uncharacterized protein</fullName>
    </submittedName>
</protein>
<dbReference type="AlphaFoldDB" id="A0A9I9ELJ1"/>
<evidence type="ECO:0000313" key="1">
    <source>
        <dbReference type="EnsemblPlants" id="MELO3C035393.2.1"/>
    </source>
</evidence>
<dbReference type="EnsemblPlants" id="MELO3C035393.2.1">
    <property type="protein sequence ID" value="MELO3C035393.2.1"/>
    <property type="gene ID" value="MELO3C035393.2"/>
</dbReference>
<dbReference type="Gramene" id="MELO3C035393.2.1">
    <property type="protein sequence ID" value="MELO3C035393.2.1"/>
    <property type="gene ID" value="MELO3C035393.2"/>
</dbReference>
<sequence>MLKLESKVKRKRIKLIGKFLLSAMEYFVWLKSPVRWDHQSGIDIDIYIIRVIRRDHSQPDCLSVSFMYTKDQIVLDVPSSIAMISDREWLRIHLGRTNTQYILFSLLKSICKKHGVKVYACVGRQRIRGSFSIQIDIRADLIDAYISAVQEVLYQNDTFHSLRQDVLSYLVRSPLVLQESIGAVKSYLRQLIDL</sequence>